<dbReference type="WBParaSite" id="ES5_v2.g6753.t1">
    <property type="protein sequence ID" value="ES5_v2.g6753.t1"/>
    <property type="gene ID" value="ES5_v2.g6753"/>
</dbReference>
<reference evidence="2" key="1">
    <citation type="submission" date="2022-11" db="UniProtKB">
        <authorList>
            <consortium name="WormBaseParasite"/>
        </authorList>
    </citation>
    <scope>IDENTIFICATION</scope>
</reference>
<accession>A0AC34GQJ0</accession>
<proteinExistence type="predicted"/>
<sequence length="173" mass="19306">MFRTFILLVIFFGVSYCCEKFPNGTDTTMNWFASCPSKATIYTVTTSDANGNPEYPIHLGKPLPVHVNLTNNGDVYKQLKLNINIWSWGGWSGCSWHNLPTLGMLDNLDACTYGVPCPVPKGNQAMTLTIDFSKFQNIIDLLQDDSPYQVQMVMTADNGDQVCATVQARCRIH</sequence>
<organism evidence="1 2">
    <name type="scientific">Panagrolaimus sp. ES5</name>
    <dbReference type="NCBI Taxonomy" id="591445"/>
    <lineage>
        <taxon>Eukaryota</taxon>
        <taxon>Metazoa</taxon>
        <taxon>Ecdysozoa</taxon>
        <taxon>Nematoda</taxon>
        <taxon>Chromadorea</taxon>
        <taxon>Rhabditida</taxon>
        <taxon>Tylenchina</taxon>
        <taxon>Panagrolaimomorpha</taxon>
        <taxon>Panagrolaimoidea</taxon>
        <taxon>Panagrolaimidae</taxon>
        <taxon>Panagrolaimus</taxon>
    </lineage>
</organism>
<protein>
    <submittedName>
        <fullName evidence="2">MD-2-related lipid-recognition domain-containing protein</fullName>
    </submittedName>
</protein>
<name>A0AC34GQJ0_9BILA</name>
<evidence type="ECO:0000313" key="1">
    <source>
        <dbReference type="Proteomes" id="UP000887579"/>
    </source>
</evidence>
<dbReference type="Proteomes" id="UP000887579">
    <property type="component" value="Unplaced"/>
</dbReference>
<evidence type="ECO:0000313" key="2">
    <source>
        <dbReference type="WBParaSite" id="ES5_v2.g6753.t1"/>
    </source>
</evidence>